<dbReference type="GO" id="GO:0008270">
    <property type="term" value="F:zinc ion binding"/>
    <property type="evidence" value="ECO:0007669"/>
    <property type="project" value="InterPro"/>
</dbReference>
<keyword evidence="4" id="KW-0472">Membrane</keyword>
<gene>
    <name evidence="5" type="ORF">ENV30_06255</name>
</gene>
<dbReference type="SUPFAM" id="SSF51569">
    <property type="entry name" value="Aldolase"/>
    <property type="match status" value="1"/>
</dbReference>
<dbReference type="Pfam" id="PF01116">
    <property type="entry name" value="F_bP_aldolase"/>
    <property type="match status" value="1"/>
</dbReference>
<evidence type="ECO:0000256" key="1">
    <source>
        <dbReference type="PIRSR" id="PIRSR001359-1"/>
    </source>
</evidence>
<dbReference type="AlphaFoldDB" id="A0A7V3YGY1"/>
<evidence type="ECO:0000256" key="4">
    <source>
        <dbReference type="SAM" id="Phobius"/>
    </source>
</evidence>
<feature type="transmembrane region" description="Helical" evidence="4">
    <location>
        <begin position="21"/>
        <end position="42"/>
    </location>
</feature>
<feature type="binding site" evidence="2">
    <location>
        <position position="204"/>
    </location>
    <ligand>
        <name>dihydroxyacetone phosphate</name>
        <dbReference type="ChEBI" id="CHEBI:57642"/>
    </ligand>
</feature>
<keyword evidence="4" id="KW-0812">Transmembrane</keyword>
<protein>
    <submittedName>
        <fullName evidence="5">Class II fructose-bisphosphate aldolase</fullName>
    </submittedName>
</protein>
<proteinExistence type="predicted"/>
<keyword evidence="3" id="KW-0479">Metal-binding</keyword>
<dbReference type="GO" id="GO:0005975">
    <property type="term" value="P:carbohydrate metabolic process"/>
    <property type="evidence" value="ECO:0007669"/>
    <property type="project" value="InterPro"/>
</dbReference>
<evidence type="ECO:0000256" key="2">
    <source>
        <dbReference type="PIRSR" id="PIRSR001359-2"/>
    </source>
</evidence>
<name>A0A7V3YGY1_9BACT</name>
<dbReference type="PANTHER" id="PTHR30304:SF0">
    <property type="entry name" value="D-TAGATOSE-1,6-BISPHOSPHATE ALDOLASE SUBUNIT GATY-RELATED"/>
    <property type="match status" value="1"/>
</dbReference>
<organism evidence="5">
    <name type="scientific">Candidatus Caldatribacterium californiense</name>
    <dbReference type="NCBI Taxonomy" id="1454726"/>
    <lineage>
        <taxon>Bacteria</taxon>
        <taxon>Pseudomonadati</taxon>
        <taxon>Atribacterota</taxon>
        <taxon>Atribacteria</taxon>
        <taxon>Atribacterales</taxon>
        <taxon>Candidatus Caldatribacteriaceae</taxon>
        <taxon>Candidatus Caldatribacterium</taxon>
    </lineage>
</organism>
<dbReference type="InterPro" id="IPR000771">
    <property type="entry name" value="FBA_II"/>
</dbReference>
<feature type="binding site" evidence="2">
    <location>
        <begin position="261"/>
        <end position="264"/>
    </location>
    <ligand>
        <name>dihydroxyacetone phosphate</name>
        <dbReference type="ChEBI" id="CHEBI:57642"/>
    </ligand>
</feature>
<comment type="cofactor">
    <cofactor evidence="3">
        <name>Zn(2+)</name>
        <dbReference type="ChEBI" id="CHEBI:29105"/>
    </cofactor>
    <text evidence="3">Binds 2 Zn(2+) ions per subunit. One is catalytic and the other provides a structural contribution.</text>
</comment>
<feature type="binding site" evidence="3">
    <location>
        <position position="91"/>
    </location>
    <ligand>
        <name>Zn(2+)</name>
        <dbReference type="ChEBI" id="CHEBI:29105"/>
        <label>1</label>
        <note>catalytic</note>
    </ligand>
</feature>
<dbReference type="GO" id="GO:0016832">
    <property type="term" value="F:aldehyde-lyase activity"/>
    <property type="evidence" value="ECO:0007669"/>
    <property type="project" value="InterPro"/>
</dbReference>
<feature type="binding site" evidence="3">
    <location>
        <position position="239"/>
    </location>
    <ligand>
        <name>Zn(2+)</name>
        <dbReference type="ChEBI" id="CHEBI:29105"/>
        <label>1</label>
        <note>catalytic</note>
    </ligand>
</feature>
<keyword evidence="4" id="KW-1133">Transmembrane helix</keyword>
<accession>A0A7V3YGY1</accession>
<comment type="caution">
    <text evidence="5">The sequence shown here is derived from an EMBL/GenBank/DDBJ whole genome shotgun (WGS) entry which is preliminary data.</text>
</comment>
<dbReference type="Gene3D" id="3.20.20.70">
    <property type="entry name" value="Aldolase class I"/>
    <property type="match status" value="1"/>
</dbReference>
<evidence type="ECO:0000313" key="5">
    <source>
        <dbReference type="EMBL" id="HGI30892.1"/>
    </source>
</evidence>
<keyword evidence="3" id="KW-0862">Zinc</keyword>
<dbReference type="InterPro" id="IPR050246">
    <property type="entry name" value="Class_II_FBP_aldolase"/>
</dbReference>
<feature type="binding site" evidence="2">
    <location>
        <begin position="240"/>
        <end position="242"/>
    </location>
    <ligand>
        <name>dihydroxyacetone phosphate</name>
        <dbReference type="ChEBI" id="CHEBI:57642"/>
    </ligand>
</feature>
<dbReference type="EMBL" id="DTFV01000091">
    <property type="protein sequence ID" value="HGI30892.1"/>
    <property type="molecule type" value="Genomic_DNA"/>
</dbReference>
<evidence type="ECO:0000256" key="3">
    <source>
        <dbReference type="PIRSR" id="PIRSR001359-3"/>
    </source>
</evidence>
<feature type="binding site" evidence="3">
    <location>
        <position position="203"/>
    </location>
    <ligand>
        <name>Zn(2+)</name>
        <dbReference type="ChEBI" id="CHEBI:29105"/>
        <label>1</label>
        <note>catalytic</note>
    </ligand>
</feature>
<dbReference type="PIRSF" id="PIRSF001359">
    <property type="entry name" value="F_bP_aldolase_II"/>
    <property type="match status" value="1"/>
</dbReference>
<feature type="active site" description="Proton donor" evidence="1">
    <location>
        <position position="90"/>
    </location>
</feature>
<reference evidence="5" key="1">
    <citation type="journal article" date="2020" name="mSystems">
        <title>Genome- and Community-Level Interaction Insights into Carbon Utilization and Element Cycling Functions of Hydrothermarchaeota in Hydrothermal Sediment.</title>
        <authorList>
            <person name="Zhou Z."/>
            <person name="Liu Y."/>
            <person name="Xu W."/>
            <person name="Pan J."/>
            <person name="Luo Z.H."/>
            <person name="Li M."/>
        </authorList>
    </citation>
    <scope>NUCLEOTIDE SEQUENCE [LARGE SCALE GENOMIC DNA]</scope>
    <source>
        <strain evidence="5">SpSt-747</strain>
    </source>
</reference>
<dbReference type="InterPro" id="IPR013785">
    <property type="entry name" value="Aldolase_TIM"/>
</dbReference>
<sequence length="312" mass="34795">MADWRKKLERASLADIMKAAFVHRILVPAFNVAYLPMVPAIVEALRRTETFALLEVSRPDITRFGAESFRAVKEAFDRFGDLSLSRLHQDHVPVIDEEGQLVDWRSLIDEALRLGYHSVMIDGSRLPLEENIQVTREVVSRAHPLGICVEAELGAVLGHESGPLPPYEEIFASGKGFTDPEDAGRFVQETGVDWLSVAIGNIHGAISGVAKDQKKVEARLNIEHLKRIVEHTGIPLVLHGGSGIRKEYVLEAIRHGITKINVGTEIRQAYEQALRAHGKIEEAQKAVTEKVEELIVTYYEIRGSARKLAEYV</sequence>
<feature type="binding site" evidence="3">
    <location>
        <position position="122"/>
    </location>
    <ligand>
        <name>Zn(2+)</name>
        <dbReference type="ChEBI" id="CHEBI:29105"/>
        <label>2</label>
    </ligand>
</feature>
<feature type="binding site" evidence="3">
    <location>
        <position position="152"/>
    </location>
    <ligand>
        <name>Zn(2+)</name>
        <dbReference type="ChEBI" id="CHEBI:29105"/>
        <label>2</label>
    </ligand>
</feature>
<dbReference type="PANTHER" id="PTHR30304">
    <property type="entry name" value="D-TAGATOSE-1,6-BISPHOSPHATE ALDOLASE"/>
    <property type="match status" value="1"/>
</dbReference>